<proteinExistence type="inferred from homology"/>
<protein>
    <submittedName>
        <fullName evidence="5">Iron-containing alcohol dehydrogenase</fullName>
    </submittedName>
</protein>
<dbReference type="Gene3D" id="3.40.50.1970">
    <property type="match status" value="1"/>
</dbReference>
<dbReference type="FunFam" id="3.40.50.1970:FF:000003">
    <property type="entry name" value="Alcohol dehydrogenase, iron-containing"/>
    <property type="match status" value="1"/>
</dbReference>
<dbReference type="Gene3D" id="1.20.1090.10">
    <property type="entry name" value="Dehydroquinate synthase-like - alpha domain"/>
    <property type="match status" value="1"/>
</dbReference>
<dbReference type="Pfam" id="PF25137">
    <property type="entry name" value="ADH_Fe_C"/>
    <property type="match status" value="1"/>
</dbReference>
<gene>
    <name evidence="5" type="ORF">FYJ74_07565</name>
</gene>
<dbReference type="PANTHER" id="PTHR11496">
    <property type="entry name" value="ALCOHOL DEHYDROGENASE"/>
    <property type="match status" value="1"/>
</dbReference>
<dbReference type="Pfam" id="PF00465">
    <property type="entry name" value="Fe-ADH"/>
    <property type="match status" value="1"/>
</dbReference>
<dbReference type="GO" id="GO:0046872">
    <property type="term" value="F:metal ion binding"/>
    <property type="evidence" value="ECO:0007669"/>
    <property type="project" value="InterPro"/>
</dbReference>
<evidence type="ECO:0000259" key="4">
    <source>
        <dbReference type="Pfam" id="PF25137"/>
    </source>
</evidence>
<keyword evidence="2" id="KW-0560">Oxidoreductase</keyword>
<dbReference type="Proteomes" id="UP000473699">
    <property type="component" value="Unassembled WGS sequence"/>
</dbReference>
<dbReference type="SUPFAM" id="SSF56796">
    <property type="entry name" value="Dehydroquinate synthase-like"/>
    <property type="match status" value="1"/>
</dbReference>
<evidence type="ECO:0000259" key="3">
    <source>
        <dbReference type="Pfam" id="PF00465"/>
    </source>
</evidence>
<sequence length="405" mass="43576">MWEKNIDINEVKTIISRTTCYLGVGAIARVDDICKALADKGVKNVLVVTGHGSYKATGAWDHVVEAFAAHKINYVLYDKVTPNPTVDGIDEAVALGRGVGATAVFGIGGGSPIDTAKSAAILLEYADKNARDLYEYRFTPDKAKPIVAVNLTHGTGTEVDRFAVASILEKDFKPAIAYDCIYPTYAIDDPALMTGLSADQTRYVSIDAVNHVVEAATTKLFASPYTILLAEETVRLVDKYLPRAVANPNDLEARYYLLYASMIAGISFDNGMLHLTHGLEHPLSAIKPTLTHGLGLAMILPSVVEACWPAVSETLSDVLRPMLPGNITADPANAAAAADAVEQWIFKMGVTEKLADMGYTEADVEKLVRLTRETPSLGGLLDLAPVPATAEAVAKIYRDSLKPRR</sequence>
<evidence type="ECO:0000256" key="2">
    <source>
        <dbReference type="ARBA" id="ARBA00023002"/>
    </source>
</evidence>
<dbReference type="InterPro" id="IPR001670">
    <property type="entry name" value="ADH_Fe/GldA"/>
</dbReference>
<reference evidence="5 6" key="1">
    <citation type="submission" date="2019-08" db="EMBL/GenBank/DDBJ databases">
        <title>In-depth cultivation of the pig gut microbiome towards novel bacterial diversity and tailored functional studies.</title>
        <authorList>
            <person name="Wylensek D."/>
            <person name="Hitch T.C.A."/>
            <person name="Clavel T."/>
        </authorList>
    </citation>
    <scope>NUCLEOTIDE SEQUENCE [LARGE SCALE GENOMIC DNA]</scope>
    <source>
        <strain evidence="5 6">SM-530-WT-4B</strain>
    </source>
</reference>
<dbReference type="InterPro" id="IPR039697">
    <property type="entry name" value="Alcohol_dehydrogenase_Fe"/>
</dbReference>
<comment type="similarity">
    <text evidence="1">Belongs to the iron-containing alcohol dehydrogenase family.</text>
</comment>
<feature type="domain" description="Fe-containing alcohol dehydrogenase-like C-terminal" evidence="4">
    <location>
        <begin position="205"/>
        <end position="400"/>
    </location>
</feature>
<evidence type="ECO:0000256" key="1">
    <source>
        <dbReference type="ARBA" id="ARBA00007358"/>
    </source>
</evidence>
<keyword evidence="6" id="KW-1185">Reference proteome</keyword>
<comment type="caution">
    <text evidence="5">The sequence shown here is derived from an EMBL/GenBank/DDBJ whole genome shotgun (WGS) entry which is preliminary data.</text>
</comment>
<dbReference type="InterPro" id="IPR056798">
    <property type="entry name" value="ADH_Fe_C"/>
</dbReference>
<dbReference type="InterPro" id="IPR045910">
    <property type="entry name" value="AdhA-like"/>
</dbReference>
<dbReference type="EMBL" id="VUNH01000007">
    <property type="protein sequence ID" value="MST55887.1"/>
    <property type="molecule type" value="Genomic_DNA"/>
</dbReference>
<dbReference type="RefSeq" id="WP_154528974.1">
    <property type="nucleotide sequence ID" value="NZ_VUNH01000007.1"/>
</dbReference>
<evidence type="ECO:0000313" key="5">
    <source>
        <dbReference type="EMBL" id="MST55887.1"/>
    </source>
</evidence>
<accession>A0A6L5YE33</accession>
<feature type="domain" description="Alcohol dehydrogenase iron-type/glycerol dehydrogenase GldA" evidence="3">
    <location>
        <begin position="19"/>
        <end position="190"/>
    </location>
</feature>
<dbReference type="PANTHER" id="PTHR11496:SF102">
    <property type="entry name" value="ALCOHOL DEHYDROGENASE 4"/>
    <property type="match status" value="1"/>
</dbReference>
<dbReference type="CDD" id="cd08186">
    <property type="entry name" value="Fe-ADH-like"/>
    <property type="match status" value="1"/>
</dbReference>
<evidence type="ECO:0000313" key="6">
    <source>
        <dbReference type="Proteomes" id="UP000473699"/>
    </source>
</evidence>
<dbReference type="AlphaFoldDB" id="A0A6L5YE33"/>
<organism evidence="5 6">
    <name type="scientific">Pyramidobacter porci</name>
    <dbReference type="NCBI Taxonomy" id="2605789"/>
    <lineage>
        <taxon>Bacteria</taxon>
        <taxon>Thermotogati</taxon>
        <taxon>Synergistota</taxon>
        <taxon>Synergistia</taxon>
        <taxon>Synergistales</taxon>
        <taxon>Dethiosulfovibrionaceae</taxon>
        <taxon>Pyramidobacter</taxon>
    </lineage>
</organism>
<name>A0A6L5YE33_9BACT</name>
<dbReference type="GO" id="GO:0004022">
    <property type="term" value="F:alcohol dehydrogenase (NAD+) activity"/>
    <property type="evidence" value="ECO:0007669"/>
    <property type="project" value="TreeGrafter"/>
</dbReference>